<feature type="chain" id="PRO_5039701163" evidence="1">
    <location>
        <begin position="26"/>
        <end position="326"/>
    </location>
</feature>
<keyword evidence="1" id="KW-0732">Signal</keyword>
<proteinExistence type="predicted"/>
<dbReference type="Proteomes" id="UP001067231">
    <property type="component" value="Unassembled WGS sequence"/>
</dbReference>
<name>A0A9D5DIA8_9CRYT</name>
<reference evidence="2" key="1">
    <citation type="submission" date="2022-10" db="EMBL/GenBank/DDBJ databases">
        <title>Adaptive evolution leads to modifications in subtelomeric GC content in a zoonotic Cryptosporidium species.</title>
        <authorList>
            <person name="Li J."/>
            <person name="Feng Y."/>
            <person name="Xiao L."/>
        </authorList>
    </citation>
    <scope>NUCLEOTIDE SEQUENCE</scope>
    <source>
        <strain evidence="2">33844</strain>
    </source>
</reference>
<feature type="signal peptide" evidence="1">
    <location>
        <begin position="1"/>
        <end position="25"/>
    </location>
</feature>
<comment type="caution">
    <text evidence="2">The sequence shown here is derived from an EMBL/GenBank/DDBJ whole genome shotgun (WGS) entry which is preliminary data.</text>
</comment>
<sequence>MVKGVFLAVGLAVLLIGILVVEVESDEYIASAGICGRWESKEKINSELMANYELKSPVSGCQWLGSNRIHVRETRTYRTHPAKRVEFMRYEYNSTSGCELENYSRQIIGYGDWKVNSYQRGNYTTANVRINWRKVIIRSRMNNVNILDDMSKINWLYQSLGPVYFYDLNLLNQCIEHLAVVQDYDSTEIESKTISVDGNTIQVSNEKLNIDHVPDSKVEEALLRMVTGYSGNVISDMVRRELSIEKEWEEFFRHKGPGMRKICRWTDIREFCLMPPSEIIHKNSCITPSVDHLISNDLESLKVTLYPYNSTQYDTDMIEFSKYKNC</sequence>
<dbReference type="EMBL" id="JAPCXC010000010">
    <property type="protein sequence ID" value="KAJ1611916.1"/>
    <property type="molecule type" value="Genomic_DNA"/>
</dbReference>
<gene>
    <name evidence="2" type="ORF">OJ253_684</name>
</gene>
<accession>A0A9D5DIA8</accession>
<protein>
    <submittedName>
        <fullName evidence="2">Uncharacterized protein</fullName>
    </submittedName>
</protein>
<dbReference type="OrthoDB" id="335778at2759"/>
<organism evidence="2">
    <name type="scientific">Cryptosporidium canis</name>
    <dbReference type="NCBI Taxonomy" id="195482"/>
    <lineage>
        <taxon>Eukaryota</taxon>
        <taxon>Sar</taxon>
        <taxon>Alveolata</taxon>
        <taxon>Apicomplexa</taxon>
        <taxon>Conoidasida</taxon>
        <taxon>Coccidia</taxon>
        <taxon>Eucoccidiorida</taxon>
        <taxon>Eimeriorina</taxon>
        <taxon>Cryptosporidiidae</taxon>
        <taxon>Cryptosporidium</taxon>
    </lineage>
</organism>
<evidence type="ECO:0000313" key="2">
    <source>
        <dbReference type="EMBL" id="KAJ1611916.1"/>
    </source>
</evidence>
<evidence type="ECO:0000256" key="1">
    <source>
        <dbReference type="SAM" id="SignalP"/>
    </source>
</evidence>
<dbReference type="AlphaFoldDB" id="A0A9D5DIA8"/>